<organism evidence="1 2">
    <name type="scientific">Synchytrium endobioticum</name>
    <dbReference type="NCBI Taxonomy" id="286115"/>
    <lineage>
        <taxon>Eukaryota</taxon>
        <taxon>Fungi</taxon>
        <taxon>Fungi incertae sedis</taxon>
        <taxon>Chytridiomycota</taxon>
        <taxon>Chytridiomycota incertae sedis</taxon>
        <taxon>Chytridiomycetes</taxon>
        <taxon>Synchytriales</taxon>
        <taxon>Synchytriaceae</taxon>
        <taxon>Synchytrium</taxon>
    </lineage>
</organism>
<evidence type="ECO:0000313" key="1">
    <source>
        <dbReference type="EMBL" id="TPX50936.1"/>
    </source>
</evidence>
<dbReference type="AlphaFoldDB" id="A0A507DHC0"/>
<evidence type="ECO:0008006" key="3">
    <source>
        <dbReference type="Google" id="ProtNLM"/>
    </source>
</evidence>
<dbReference type="InterPro" id="IPR029063">
    <property type="entry name" value="SAM-dependent_MTases_sf"/>
</dbReference>
<name>A0A507DHC0_9FUNG</name>
<dbReference type="GO" id="GO:0008276">
    <property type="term" value="F:protein methyltransferase activity"/>
    <property type="evidence" value="ECO:0007669"/>
    <property type="project" value="InterPro"/>
</dbReference>
<dbReference type="STRING" id="286115.A0A507DHC0"/>
<dbReference type="EMBL" id="QEAN01000060">
    <property type="protein sequence ID" value="TPX50936.1"/>
    <property type="molecule type" value="Genomic_DNA"/>
</dbReference>
<dbReference type="Gene3D" id="3.40.50.150">
    <property type="entry name" value="Vaccinia Virus protein VP39"/>
    <property type="match status" value="1"/>
</dbReference>
<dbReference type="PANTHER" id="PTHR23108:SF0">
    <property type="entry name" value="METHYLTRANSFERASE-LIKE PROTEIN 22"/>
    <property type="match status" value="1"/>
</dbReference>
<dbReference type="GO" id="GO:0005634">
    <property type="term" value="C:nucleus"/>
    <property type="evidence" value="ECO:0007669"/>
    <property type="project" value="TreeGrafter"/>
</dbReference>
<dbReference type="Pfam" id="PF10294">
    <property type="entry name" value="Methyltransf_16"/>
    <property type="match status" value="1"/>
</dbReference>
<sequence>MNQHDNDHEDLVLSSVHITMNNPTSPYSKQLQLSTFTSKCSQNEVQKTAIKIHHRLATTISQVGSQVWLGSLLLLDYLYHIKADIRHSTVLEIGAGTGLCSIYSSKLDLIRLNVEDNNCSSNVLILELDLTDETHLVYSLLAEVELDSYNLPSDNLAEISISYIIAADIIYDDYLTFHFIRRLPSLLSDSVCNSTNIKGRKLILALERRINFTIKDMAPVAHARNFMLTTLEALNADRADEGLAEIKHERIDLQTFPQVFEYERNEYLELYCFSM</sequence>
<reference evidence="1 2" key="1">
    <citation type="journal article" date="2019" name="Sci. Rep.">
        <title>Comparative genomics of chytrid fungi reveal insights into the obligate biotrophic and pathogenic lifestyle of Synchytrium endobioticum.</title>
        <authorList>
            <person name="van de Vossenberg B.T.L.H."/>
            <person name="Warris S."/>
            <person name="Nguyen H.D.T."/>
            <person name="van Gent-Pelzer M.P.E."/>
            <person name="Joly D.L."/>
            <person name="van de Geest H.C."/>
            <person name="Bonants P.J.M."/>
            <person name="Smith D.S."/>
            <person name="Levesque C.A."/>
            <person name="van der Lee T.A.J."/>
        </authorList>
    </citation>
    <scope>NUCLEOTIDE SEQUENCE [LARGE SCALE GENOMIC DNA]</scope>
    <source>
        <strain evidence="1 2">MB42</strain>
    </source>
</reference>
<evidence type="ECO:0000313" key="2">
    <source>
        <dbReference type="Proteomes" id="UP000317494"/>
    </source>
</evidence>
<gene>
    <name evidence="1" type="ORF">SeMB42_g02061</name>
</gene>
<dbReference type="InterPro" id="IPR038899">
    <property type="entry name" value="METTL22"/>
</dbReference>
<dbReference type="SUPFAM" id="SSF53335">
    <property type="entry name" value="S-adenosyl-L-methionine-dependent methyltransferases"/>
    <property type="match status" value="1"/>
</dbReference>
<dbReference type="Proteomes" id="UP000317494">
    <property type="component" value="Unassembled WGS sequence"/>
</dbReference>
<keyword evidence="2" id="KW-1185">Reference proteome</keyword>
<dbReference type="VEuPathDB" id="FungiDB:SeMB42_g02061"/>
<comment type="caution">
    <text evidence="1">The sequence shown here is derived from an EMBL/GenBank/DDBJ whole genome shotgun (WGS) entry which is preliminary data.</text>
</comment>
<proteinExistence type="predicted"/>
<dbReference type="PANTHER" id="PTHR23108">
    <property type="entry name" value="METHYLTRANSFERASE-RELATED"/>
    <property type="match status" value="1"/>
</dbReference>
<accession>A0A507DHC0</accession>
<dbReference type="InterPro" id="IPR019410">
    <property type="entry name" value="Methyltransf_16"/>
</dbReference>
<protein>
    <recommendedName>
        <fullName evidence="3">Methyltransferase-like protein 22</fullName>
    </recommendedName>
</protein>